<reference evidence="4 5" key="1">
    <citation type="journal article" date="2018" name="BMC Genomics">
        <title>Comparative genome analyses reveal sequence features reflecting distinct modes of host-adaptation between dicot and monocot powdery mildew.</title>
        <authorList>
            <person name="Wu Y."/>
            <person name="Ma X."/>
            <person name="Pan Z."/>
            <person name="Kale S.D."/>
            <person name="Song Y."/>
            <person name="King H."/>
            <person name="Zhang Q."/>
            <person name="Presley C."/>
            <person name="Deng X."/>
            <person name="Wei C.I."/>
            <person name="Xiao S."/>
        </authorList>
    </citation>
    <scope>NUCLEOTIDE SEQUENCE [LARGE SCALE GENOMIC DNA]</scope>
    <source>
        <strain evidence="4">UMSG2</strain>
    </source>
</reference>
<dbReference type="InterPro" id="IPR016191">
    <property type="entry name" value="Ribonuclease/ribotoxin"/>
</dbReference>
<dbReference type="GO" id="GO:0004540">
    <property type="term" value="F:RNA nuclease activity"/>
    <property type="evidence" value="ECO:0007669"/>
    <property type="project" value="InterPro"/>
</dbReference>
<feature type="signal peptide" evidence="3">
    <location>
        <begin position="1"/>
        <end position="22"/>
    </location>
</feature>
<dbReference type="Proteomes" id="UP000286134">
    <property type="component" value="Unassembled WGS sequence"/>
</dbReference>
<dbReference type="OrthoDB" id="5425539at2759"/>
<keyword evidence="3" id="KW-0732">Signal</keyword>
<accession>A0A420HFP0</accession>
<comment type="caution">
    <text evidence="4">The sequence shown here is derived from an EMBL/GenBank/DDBJ whole genome shotgun (WGS) entry which is preliminary data.</text>
</comment>
<dbReference type="SUPFAM" id="SSF53933">
    <property type="entry name" value="Microbial ribonucleases"/>
    <property type="match status" value="1"/>
</dbReference>
<gene>
    <name evidence="4" type="ORF">OnM2_083046</name>
</gene>
<evidence type="ECO:0000256" key="3">
    <source>
        <dbReference type="SAM" id="SignalP"/>
    </source>
</evidence>
<dbReference type="GO" id="GO:0016787">
    <property type="term" value="F:hydrolase activity"/>
    <property type="evidence" value="ECO:0007669"/>
    <property type="project" value="UniProtKB-KW"/>
</dbReference>
<evidence type="ECO:0000313" key="5">
    <source>
        <dbReference type="Proteomes" id="UP000286134"/>
    </source>
</evidence>
<protein>
    <submittedName>
        <fullName evidence="4">Uncharacterized protein</fullName>
    </submittedName>
</protein>
<evidence type="ECO:0000313" key="4">
    <source>
        <dbReference type="EMBL" id="RKF56207.1"/>
    </source>
</evidence>
<keyword evidence="2" id="KW-0378">Hydrolase</keyword>
<feature type="chain" id="PRO_5019045561" evidence="3">
    <location>
        <begin position="23"/>
        <end position="210"/>
    </location>
</feature>
<dbReference type="Gene3D" id="3.10.450.30">
    <property type="entry name" value="Microbial ribonucleases"/>
    <property type="match status" value="1"/>
</dbReference>
<evidence type="ECO:0000256" key="1">
    <source>
        <dbReference type="ARBA" id="ARBA00022722"/>
    </source>
</evidence>
<dbReference type="EMBL" id="MCFK01008338">
    <property type="protein sequence ID" value="RKF56207.1"/>
    <property type="molecule type" value="Genomic_DNA"/>
</dbReference>
<sequence>MRRTVLAILISTLVFSFGVVDAANPFLYGYEMIKGKLQNKMPFRKDGYQRVPSPVNGNGGVFTPIYDAMGIASNVLICNKRNAYYKREAYAAVHQALMFEQVKKTVPGGCMKIKRLCWFYPSVFTPTEDIGFIFPGPFRAFPILPNGKLFTGSHRPINDLVVYNTNNIVVGIVHSNILKYSKCVLDDSYIPKLGFFARLRNSYRNRKITS</sequence>
<dbReference type="AlphaFoldDB" id="A0A420HFP0"/>
<proteinExistence type="predicted"/>
<keyword evidence="1" id="KW-0540">Nuclease</keyword>
<organism evidence="4 5">
    <name type="scientific">Erysiphe neolycopersici</name>
    <dbReference type="NCBI Taxonomy" id="212602"/>
    <lineage>
        <taxon>Eukaryota</taxon>
        <taxon>Fungi</taxon>
        <taxon>Dikarya</taxon>
        <taxon>Ascomycota</taxon>
        <taxon>Pezizomycotina</taxon>
        <taxon>Leotiomycetes</taxon>
        <taxon>Erysiphales</taxon>
        <taxon>Erysiphaceae</taxon>
        <taxon>Erysiphe</taxon>
    </lineage>
</organism>
<name>A0A420HFP0_9PEZI</name>
<dbReference type="GO" id="GO:0003723">
    <property type="term" value="F:RNA binding"/>
    <property type="evidence" value="ECO:0007669"/>
    <property type="project" value="InterPro"/>
</dbReference>
<keyword evidence="5" id="KW-1185">Reference proteome</keyword>
<evidence type="ECO:0000256" key="2">
    <source>
        <dbReference type="ARBA" id="ARBA00022801"/>
    </source>
</evidence>